<organism evidence="1">
    <name type="scientific">uncultured Caudovirales phage</name>
    <dbReference type="NCBI Taxonomy" id="2100421"/>
    <lineage>
        <taxon>Viruses</taxon>
        <taxon>Duplodnaviria</taxon>
        <taxon>Heunggongvirae</taxon>
        <taxon>Uroviricota</taxon>
        <taxon>Caudoviricetes</taxon>
        <taxon>Peduoviridae</taxon>
        <taxon>Maltschvirus</taxon>
        <taxon>Maltschvirus maltsch</taxon>
    </lineage>
</organism>
<dbReference type="EMBL" id="LR796645">
    <property type="protein sequence ID" value="CAB4155570.1"/>
    <property type="molecule type" value="Genomic_DNA"/>
</dbReference>
<sequence>MIAHRRAGKTVACINELIKKAISSSYPDSRFAYVAPFYRQAKNVAWDYLKRFSFPIPGIKINESELRVDYPNGSRISLFGSDKADALRGLGFNGIVVDEFDDWRPGAWEYVILPALADRKGWAIVIGTVKGRASLYKKYTDNSRNWDKWIVKASDSGILDQEELDLMSSEMSEDSYRQEMECDWDAAVRGAVYGKEIYAMRMTDRIKPDIYDPNLKVHVAMDIGWNDDTVLVFFQCAKELRVIDAYSANHEDVEHYDRVMRSKPYEYGNWLWLPHDARAKSMQTKRSVEEQFMSRGWKTRIVPSLSLIDGINAARLSLKDAYISSDLEGFIDALSLYQFEYDDKLKTFKDNPRHDWTSHYADAFRYACLVWREEHKPKEVKLEISTAPPTIDQLIRRQKQKYASDD</sequence>
<evidence type="ECO:0000313" key="1">
    <source>
        <dbReference type="EMBL" id="CAB4155570.1"/>
    </source>
</evidence>
<protein>
    <submittedName>
        <fullName evidence="1">Terminase-like family</fullName>
    </submittedName>
</protein>
<dbReference type="Gene3D" id="3.30.420.280">
    <property type="match status" value="1"/>
</dbReference>
<accession>A0A6J5N7G6</accession>
<dbReference type="Pfam" id="PF03237">
    <property type="entry name" value="Terminase_6N"/>
    <property type="match status" value="1"/>
</dbReference>
<gene>
    <name evidence="1" type="ORF">UFOVP671_15</name>
</gene>
<reference evidence="1" key="1">
    <citation type="submission" date="2020-04" db="EMBL/GenBank/DDBJ databases">
        <authorList>
            <person name="Chiriac C."/>
            <person name="Salcher M."/>
            <person name="Ghai R."/>
            <person name="Kavagutti S V."/>
        </authorList>
    </citation>
    <scope>NUCLEOTIDE SEQUENCE</scope>
</reference>
<name>A0A6J5N7G6_9CAUD</name>
<dbReference type="InterPro" id="IPR027417">
    <property type="entry name" value="P-loop_NTPase"/>
</dbReference>
<dbReference type="Gene3D" id="3.40.50.300">
    <property type="entry name" value="P-loop containing nucleotide triphosphate hydrolases"/>
    <property type="match status" value="1"/>
</dbReference>
<proteinExistence type="predicted"/>